<dbReference type="Pfam" id="PF09769">
    <property type="entry name" value="ApoO"/>
    <property type="match status" value="1"/>
</dbReference>
<dbReference type="OMA" id="QMIFNES"/>
<dbReference type="KEGG" id="clu:CLUG_03360"/>
<dbReference type="OrthoDB" id="2399148at2759"/>
<dbReference type="VEuPathDB" id="FungiDB:CLUG_03360"/>
<dbReference type="Proteomes" id="UP000007703">
    <property type="component" value="Unassembled WGS sequence"/>
</dbReference>
<gene>
    <name evidence="2" type="ORF">CLUG_03360</name>
</gene>
<comment type="subunit">
    <text evidence="1">Component of the mitochondrial contact site and cristae organizing system (MICOS) complex.</text>
</comment>
<proteinExistence type="predicted"/>
<keyword evidence="1" id="KW-0496">Mitochondrion</keyword>
<evidence type="ECO:0000313" key="3">
    <source>
        <dbReference type="Proteomes" id="UP000007703"/>
    </source>
</evidence>
<sequence>MVFPALDILYCRSSFSHPCTTILSAFDIPQQMRTHHLSSFMSRPVSAAVALGAAATCIFKTPTIHNDSKRRFYEDEASVNPVPGTTIPSTETQQEILGPRSVINGVTVRSISSFESAFRSLRETVTRAVTATQDYLDEGKVKMYQAERDVTGTVSALHDRREDLLPNSIYIVIASLSGNIMARQRGVLAKVFFPVGLGLASFKYFLPQTFSNTMGFLWKVEQRSMPALATTQVAALEKTERLVNQVEQTAVSGQEKVSGSMESLRKKIITATGLNLDEEVSKK</sequence>
<reference evidence="2 3" key="1">
    <citation type="journal article" date="2009" name="Nature">
        <title>Evolution of pathogenicity and sexual reproduction in eight Candida genomes.</title>
        <authorList>
            <person name="Butler G."/>
            <person name="Rasmussen M.D."/>
            <person name="Lin M.F."/>
            <person name="Santos M.A."/>
            <person name="Sakthikumar S."/>
            <person name="Munro C.A."/>
            <person name="Rheinbay E."/>
            <person name="Grabherr M."/>
            <person name="Forche A."/>
            <person name="Reedy J.L."/>
            <person name="Agrafioti I."/>
            <person name="Arnaud M.B."/>
            <person name="Bates S."/>
            <person name="Brown A.J."/>
            <person name="Brunke S."/>
            <person name="Costanzo M.C."/>
            <person name="Fitzpatrick D.A."/>
            <person name="de Groot P.W."/>
            <person name="Harris D."/>
            <person name="Hoyer L.L."/>
            <person name="Hube B."/>
            <person name="Klis F.M."/>
            <person name="Kodira C."/>
            <person name="Lennard N."/>
            <person name="Logue M.E."/>
            <person name="Martin R."/>
            <person name="Neiman A.M."/>
            <person name="Nikolaou E."/>
            <person name="Quail M.A."/>
            <person name="Quinn J."/>
            <person name="Santos M.C."/>
            <person name="Schmitzberger F.F."/>
            <person name="Sherlock G."/>
            <person name="Shah P."/>
            <person name="Silverstein K.A."/>
            <person name="Skrzypek M.S."/>
            <person name="Soll D."/>
            <person name="Staggs R."/>
            <person name="Stansfield I."/>
            <person name="Stumpf M.P."/>
            <person name="Sudbery P.E."/>
            <person name="Srikantha T."/>
            <person name="Zeng Q."/>
            <person name="Berman J."/>
            <person name="Berriman M."/>
            <person name="Heitman J."/>
            <person name="Gow N.A."/>
            <person name="Lorenz M.C."/>
            <person name="Birren B.W."/>
            <person name="Kellis M."/>
            <person name="Cuomo C.A."/>
        </authorList>
    </citation>
    <scope>NUCLEOTIDE SEQUENCE [LARGE SCALE GENOMIC DNA]</scope>
    <source>
        <strain evidence="2 3">ATCC 42720</strain>
    </source>
</reference>
<evidence type="ECO:0000313" key="2">
    <source>
        <dbReference type="EMBL" id="EEQ39232.1"/>
    </source>
</evidence>
<dbReference type="GO" id="GO:0044284">
    <property type="term" value="C:mitochondrial crista junction"/>
    <property type="evidence" value="ECO:0007669"/>
    <property type="project" value="TreeGrafter"/>
</dbReference>
<dbReference type="InterPro" id="IPR019166">
    <property type="entry name" value="MIC26/MIC27"/>
</dbReference>
<protein>
    <recommendedName>
        <fullName evidence="1">MICOS complex subunit</fullName>
    </recommendedName>
</protein>
<dbReference type="HOGENOM" id="CLU_086433_0_0_1"/>
<dbReference type="EMBL" id="CH408079">
    <property type="protein sequence ID" value="EEQ39232.1"/>
    <property type="molecule type" value="Genomic_DNA"/>
</dbReference>
<dbReference type="InParanoid" id="C4Y5C6"/>
<name>C4Y5C6_CLAL4</name>
<keyword evidence="1" id="KW-0999">Mitochondrion inner membrane</keyword>
<keyword evidence="1" id="KW-0472">Membrane</keyword>
<dbReference type="GO" id="GO:0061617">
    <property type="term" value="C:MICOS complex"/>
    <property type="evidence" value="ECO:0007669"/>
    <property type="project" value="UniProtKB-UniRule"/>
</dbReference>
<dbReference type="PANTHER" id="PTHR28268">
    <property type="entry name" value="MICOS SUBUNIT MIC26"/>
    <property type="match status" value="1"/>
</dbReference>
<dbReference type="FunCoup" id="C4Y5C6">
    <property type="interactions" value="30"/>
</dbReference>
<organism evidence="2 3">
    <name type="scientific">Clavispora lusitaniae (strain ATCC 42720)</name>
    <name type="common">Yeast</name>
    <name type="synonym">Candida lusitaniae</name>
    <dbReference type="NCBI Taxonomy" id="306902"/>
    <lineage>
        <taxon>Eukaryota</taxon>
        <taxon>Fungi</taxon>
        <taxon>Dikarya</taxon>
        <taxon>Ascomycota</taxon>
        <taxon>Saccharomycotina</taxon>
        <taxon>Pichiomycetes</taxon>
        <taxon>Metschnikowiaceae</taxon>
        <taxon>Clavispora</taxon>
    </lineage>
</organism>
<dbReference type="AlphaFoldDB" id="C4Y5C6"/>
<dbReference type="InterPro" id="IPR033181">
    <property type="entry name" value="Mic26_fungi"/>
</dbReference>
<dbReference type="PANTHER" id="PTHR28268:SF1">
    <property type="entry name" value="MICOS SUBUNIT MIC26"/>
    <property type="match status" value="1"/>
</dbReference>
<comment type="subcellular location">
    <subcellularLocation>
        <location evidence="1">Mitochondrion inner membrane</location>
    </subcellularLocation>
</comment>
<evidence type="ECO:0000256" key="1">
    <source>
        <dbReference type="RuleBase" id="RU363021"/>
    </source>
</evidence>
<dbReference type="GeneID" id="8496514"/>
<comment type="function">
    <text evidence="1">Component of the MICOS complex, a large protein complex of the mitochondrial inner membrane that plays crucial roles in the maintenance of crista junctions, inner membrane architecture, and formation of contact sites to the outer membrane.</text>
</comment>
<dbReference type="GO" id="GO:0042407">
    <property type="term" value="P:cristae formation"/>
    <property type="evidence" value="ECO:0007669"/>
    <property type="project" value="InterPro"/>
</dbReference>
<accession>C4Y5C6</accession>